<evidence type="ECO:0000313" key="3">
    <source>
        <dbReference type="Proteomes" id="UP000193642"/>
    </source>
</evidence>
<dbReference type="OrthoDB" id="2123547at2759"/>
<protein>
    <submittedName>
        <fullName evidence="2">Uncharacterized protein</fullName>
    </submittedName>
</protein>
<feature type="region of interest" description="Disordered" evidence="1">
    <location>
        <begin position="42"/>
        <end position="76"/>
    </location>
</feature>
<keyword evidence="3" id="KW-1185">Reference proteome</keyword>
<sequence length="372" mass="39725">MQLGRFLAARSPFIGRLPPSTGSVRSIQTSATVFGRLRHANLAQTNRLSRPPTVSAASLSPANEGSTGSTSSSDDSEALLLESLPTGVSLGFYRGFLALTDALDQSEAASSATSASASGLRGLASLISGPSDAALFKDAAARWRRHKPALPLDFVDVDFFFAKLVAANAHAMALTLALNPFKYGLHLSASQIHVLLDAFSKNVIASNDDADLDNLYKAFALLLHTNVSPTLDSYYPLIAAGAYSDSEEAWARALVCINEVEFLFSSNKDAWTPNLCNALVYAHLKKGDGQKAVDFLSAHVHPLLRAEALKMNGDSLKAASVLLETPSSQFKIHEALKGSDYWSSLESVRDTIVAELEESNKEISEKVAALVV</sequence>
<feature type="compositionally biased region" description="Polar residues" evidence="1">
    <location>
        <begin position="55"/>
        <end position="64"/>
    </location>
</feature>
<dbReference type="AlphaFoldDB" id="A0A1Y2CMJ8"/>
<gene>
    <name evidence="2" type="ORF">BCR33DRAFT_763975</name>
</gene>
<evidence type="ECO:0000313" key="2">
    <source>
        <dbReference type="EMBL" id="ORY48268.1"/>
    </source>
</evidence>
<accession>A0A1Y2CMJ8</accession>
<dbReference type="Proteomes" id="UP000193642">
    <property type="component" value="Unassembled WGS sequence"/>
</dbReference>
<name>A0A1Y2CMJ8_9FUNG</name>
<proteinExistence type="predicted"/>
<reference evidence="2 3" key="1">
    <citation type="submission" date="2016-07" db="EMBL/GenBank/DDBJ databases">
        <title>Pervasive Adenine N6-methylation of Active Genes in Fungi.</title>
        <authorList>
            <consortium name="DOE Joint Genome Institute"/>
            <person name="Mondo S.J."/>
            <person name="Dannebaum R.O."/>
            <person name="Kuo R.C."/>
            <person name="Labutti K."/>
            <person name="Haridas S."/>
            <person name="Kuo A."/>
            <person name="Salamov A."/>
            <person name="Ahrendt S.R."/>
            <person name="Lipzen A."/>
            <person name="Sullivan W."/>
            <person name="Andreopoulos W.B."/>
            <person name="Clum A."/>
            <person name="Lindquist E."/>
            <person name="Daum C."/>
            <person name="Ramamoorthy G.K."/>
            <person name="Gryganskyi A."/>
            <person name="Culley D."/>
            <person name="Magnuson J.K."/>
            <person name="James T.Y."/>
            <person name="O'Malley M.A."/>
            <person name="Stajich J.E."/>
            <person name="Spatafora J.W."/>
            <person name="Visel A."/>
            <person name="Grigoriev I.V."/>
        </authorList>
    </citation>
    <scope>NUCLEOTIDE SEQUENCE [LARGE SCALE GENOMIC DNA]</scope>
    <source>
        <strain evidence="2 3">JEL800</strain>
    </source>
</reference>
<feature type="compositionally biased region" description="Low complexity" evidence="1">
    <location>
        <begin position="65"/>
        <end position="76"/>
    </location>
</feature>
<evidence type="ECO:0000256" key="1">
    <source>
        <dbReference type="SAM" id="MobiDB-lite"/>
    </source>
</evidence>
<organism evidence="2 3">
    <name type="scientific">Rhizoclosmatium globosum</name>
    <dbReference type="NCBI Taxonomy" id="329046"/>
    <lineage>
        <taxon>Eukaryota</taxon>
        <taxon>Fungi</taxon>
        <taxon>Fungi incertae sedis</taxon>
        <taxon>Chytridiomycota</taxon>
        <taxon>Chytridiomycota incertae sedis</taxon>
        <taxon>Chytridiomycetes</taxon>
        <taxon>Chytridiales</taxon>
        <taxon>Chytriomycetaceae</taxon>
        <taxon>Rhizoclosmatium</taxon>
    </lineage>
</organism>
<comment type="caution">
    <text evidence="2">The sequence shown here is derived from an EMBL/GenBank/DDBJ whole genome shotgun (WGS) entry which is preliminary data.</text>
</comment>
<dbReference type="EMBL" id="MCGO01000012">
    <property type="protein sequence ID" value="ORY48268.1"/>
    <property type="molecule type" value="Genomic_DNA"/>
</dbReference>